<dbReference type="EMBL" id="JBBHLL010000125">
    <property type="protein sequence ID" value="KAK7814254.1"/>
    <property type="molecule type" value="Genomic_DNA"/>
</dbReference>
<dbReference type="GO" id="GO:0005669">
    <property type="term" value="C:transcription factor TFIID complex"/>
    <property type="evidence" value="ECO:0007669"/>
    <property type="project" value="InterPro"/>
</dbReference>
<name>A0AAW0IIZ7_MYOGA</name>
<sequence>MYLDMHEQFSQQDTCLVLCCEDRDLGSGPGAAVPGSSGVGTPRQFTRQRITRVNLRDLIFCLENERETSHSLLLYKAFLK</sequence>
<keyword evidence="5" id="KW-0539">Nucleus</keyword>
<evidence type="ECO:0000256" key="5">
    <source>
        <dbReference type="ARBA" id="ARBA00023242"/>
    </source>
</evidence>
<proteinExistence type="inferred from homology"/>
<dbReference type="AlphaFoldDB" id="A0AAW0IIZ7"/>
<accession>A0AAW0IIZ7</accession>
<comment type="subcellular location">
    <subcellularLocation>
        <location evidence="1">Nucleus</location>
    </subcellularLocation>
</comment>
<feature type="domain" description="Transcription initiation factor TFIID component TAF4 C-terminal" evidence="6">
    <location>
        <begin position="40"/>
        <end position="77"/>
    </location>
</feature>
<dbReference type="PANTHER" id="PTHR15138">
    <property type="entry name" value="TRANSCRIPTION INITIATION FACTOR TFIID SUBUNIT 4"/>
    <property type="match status" value="1"/>
</dbReference>
<gene>
    <name evidence="7" type="ORF">U0070_000570</name>
</gene>
<keyword evidence="3" id="KW-0805">Transcription regulation</keyword>
<dbReference type="InterPro" id="IPR007900">
    <property type="entry name" value="TAF4_C"/>
</dbReference>
<reference evidence="7 8" key="1">
    <citation type="journal article" date="2023" name="bioRxiv">
        <title>Conserved and derived expression patterns and positive selection on dental genes reveal complex evolutionary context of ever-growing rodent molars.</title>
        <authorList>
            <person name="Calamari Z.T."/>
            <person name="Song A."/>
            <person name="Cohen E."/>
            <person name="Akter M."/>
            <person name="Roy R.D."/>
            <person name="Hallikas O."/>
            <person name="Christensen M.M."/>
            <person name="Li P."/>
            <person name="Marangoni P."/>
            <person name="Jernvall J."/>
            <person name="Klein O.D."/>
        </authorList>
    </citation>
    <scope>NUCLEOTIDE SEQUENCE [LARGE SCALE GENOMIC DNA]</scope>
    <source>
        <strain evidence="7">V071</strain>
    </source>
</reference>
<comment type="similarity">
    <text evidence="2">Belongs to the TAF4 family.</text>
</comment>
<evidence type="ECO:0000256" key="1">
    <source>
        <dbReference type="ARBA" id="ARBA00004123"/>
    </source>
</evidence>
<keyword evidence="8" id="KW-1185">Reference proteome</keyword>
<dbReference type="Pfam" id="PF05236">
    <property type="entry name" value="TAF4"/>
    <property type="match status" value="1"/>
</dbReference>
<keyword evidence="4" id="KW-0804">Transcription</keyword>
<comment type="caution">
    <text evidence="7">The sequence shown here is derived from an EMBL/GenBank/DDBJ whole genome shotgun (WGS) entry which is preliminary data.</text>
</comment>
<evidence type="ECO:0000256" key="2">
    <source>
        <dbReference type="ARBA" id="ARBA00006178"/>
    </source>
</evidence>
<dbReference type="PANTHER" id="PTHR15138:SF18">
    <property type="entry name" value="TATA-BOX BINDING PROTEIN ASSOCIATED FACTOR 4"/>
    <property type="match status" value="1"/>
</dbReference>
<evidence type="ECO:0000313" key="8">
    <source>
        <dbReference type="Proteomes" id="UP001488838"/>
    </source>
</evidence>
<evidence type="ECO:0000313" key="7">
    <source>
        <dbReference type="EMBL" id="KAK7814254.1"/>
    </source>
</evidence>
<dbReference type="GO" id="GO:0016251">
    <property type="term" value="F:RNA polymerase II general transcription initiation factor activity"/>
    <property type="evidence" value="ECO:0007669"/>
    <property type="project" value="TreeGrafter"/>
</dbReference>
<evidence type="ECO:0000259" key="6">
    <source>
        <dbReference type="Pfam" id="PF05236"/>
    </source>
</evidence>
<evidence type="ECO:0000256" key="3">
    <source>
        <dbReference type="ARBA" id="ARBA00023015"/>
    </source>
</evidence>
<protein>
    <recommendedName>
        <fullName evidence="6">Transcription initiation factor TFIID component TAF4 C-terminal domain-containing protein</fullName>
    </recommendedName>
</protein>
<dbReference type="GO" id="GO:0006367">
    <property type="term" value="P:transcription initiation at RNA polymerase II promoter"/>
    <property type="evidence" value="ECO:0007669"/>
    <property type="project" value="TreeGrafter"/>
</dbReference>
<evidence type="ECO:0000256" key="4">
    <source>
        <dbReference type="ARBA" id="ARBA00023163"/>
    </source>
</evidence>
<dbReference type="InterPro" id="IPR045144">
    <property type="entry name" value="TAF4"/>
</dbReference>
<dbReference type="Proteomes" id="UP001488838">
    <property type="component" value="Unassembled WGS sequence"/>
</dbReference>
<organism evidence="7 8">
    <name type="scientific">Myodes glareolus</name>
    <name type="common">Bank vole</name>
    <name type="synonym">Clethrionomys glareolus</name>
    <dbReference type="NCBI Taxonomy" id="447135"/>
    <lineage>
        <taxon>Eukaryota</taxon>
        <taxon>Metazoa</taxon>
        <taxon>Chordata</taxon>
        <taxon>Craniata</taxon>
        <taxon>Vertebrata</taxon>
        <taxon>Euteleostomi</taxon>
        <taxon>Mammalia</taxon>
        <taxon>Eutheria</taxon>
        <taxon>Euarchontoglires</taxon>
        <taxon>Glires</taxon>
        <taxon>Rodentia</taxon>
        <taxon>Myomorpha</taxon>
        <taxon>Muroidea</taxon>
        <taxon>Cricetidae</taxon>
        <taxon>Arvicolinae</taxon>
        <taxon>Myodes</taxon>
    </lineage>
</organism>
<dbReference type="GO" id="GO:0003677">
    <property type="term" value="F:DNA binding"/>
    <property type="evidence" value="ECO:0007669"/>
    <property type="project" value="TreeGrafter"/>
</dbReference>